<dbReference type="Proteomes" id="UP000184188">
    <property type="component" value="Unassembled WGS sequence"/>
</dbReference>
<protein>
    <submittedName>
        <fullName evidence="1">Uncharacterized protein</fullName>
    </submittedName>
</protein>
<dbReference type="VEuPathDB" id="FungiDB:ASPZODRAFT_86227"/>
<accession>A0A1L9SU81</accession>
<gene>
    <name evidence="1" type="ORF">ASPZODRAFT_86227</name>
</gene>
<evidence type="ECO:0000313" key="2">
    <source>
        <dbReference type="Proteomes" id="UP000184188"/>
    </source>
</evidence>
<dbReference type="PANTHER" id="PTHR37490:SF2">
    <property type="match status" value="1"/>
</dbReference>
<dbReference type="Pfam" id="PF11913">
    <property type="entry name" value="DUF3431"/>
    <property type="match status" value="1"/>
</dbReference>
<dbReference type="EMBL" id="KV878336">
    <property type="protein sequence ID" value="OJJ50681.1"/>
    <property type="molecule type" value="Genomic_DNA"/>
</dbReference>
<dbReference type="STRING" id="1073090.A0A1L9SU81"/>
<proteinExistence type="predicted"/>
<dbReference type="GeneID" id="34616736"/>
<dbReference type="InterPro" id="IPR021838">
    <property type="entry name" value="DUF3431"/>
</dbReference>
<keyword evidence="2" id="KW-1185">Reference proteome</keyword>
<dbReference type="OrthoDB" id="426718at2759"/>
<name>A0A1L9SU81_9EURO</name>
<reference evidence="2" key="1">
    <citation type="journal article" date="2017" name="Genome Biol.">
        <title>Comparative genomics reveals high biological diversity and specific adaptations in the industrially and medically important fungal genus Aspergillus.</title>
        <authorList>
            <person name="de Vries R.P."/>
            <person name="Riley R."/>
            <person name="Wiebenga A."/>
            <person name="Aguilar-Osorio G."/>
            <person name="Amillis S."/>
            <person name="Uchima C.A."/>
            <person name="Anderluh G."/>
            <person name="Asadollahi M."/>
            <person name="Askin M."/>
            <person name="Barry K."/>
            <person name="Battaglia E."/>
            <person name="Bayram O."/>
            <person name="Benocci T."/>
            <person name="Braus-Stromeyer S.A."/>
            <person name="Caldana C."/>
            <person name="Canovas D."/>
            <person name="Cerqueira G.C."/>
            <person name="Chen F."/>
            <person name="Chen W."/>
            <person name="Choi C."/>
            <person name="Clum A."/>
            <person name="Dos Santos R.A."/>
            <person name="Damasio A.R."/>
            <person name="Diallinas G."/>
            <person name="Emri T."/>
            <person name="Fekete E."/>
            <person name="Flipphi M."/>
            <person name="Freyberg S."/>
            <person name="Gallo A."/>
            <person name="Gournas C."/>
            <person name="Habgood R."/>
            <person name="Hainaut M."/>
            <person name="Harispe M.L."/>
            <person name="Henrissat B."/>
            <person name="Hilden K.S."/>
            <person name="Hope R."/>
            <person name="Hossain A."/>
            <person name="Karabika E."/>
            <person name="Karaffa L."/>
            <person name="Karanyi Z."/>
            <person name="Krasevec N."/>
            <person name="Kuo A."/>
            <person name="Kusch H."/>
            <person name="LaButti K."/>
            <person name="Lagendijk E.L."/>
            <person name="Lapidus A."/>
            <person name="Levasseur A."/>
            <person name="Lindquist E."/>
            <person name="Lipzen A."/>
            <person name="Logrieco A.F."/>
            <person name="MacCabe A."/>
            <person name="Maekelae M.R."/>
            <person name="Malavazi I."/>
            <person name="Melin P."/>
            <person name="Meyer V."/>
            <person name="Mielnichuk N."/>
            <person name="Miskei M."/>
            <person name="Molnar A.P."/>
            <person name="Mule G."/>
            <person name="Ngan C.Y."/>
            <person name="Orejas M."/>
            <person name="Orosz E."/>
            <person name="Ouedraogo J.P."/>
            <person name="Overkamp K.M."/>
            <person name="Park H.-S."/>
            <person name="Perrone G."/>
            <person name="Piumi F."/>
            <person name="Punt P.J."/>
            <person name="Ram A.F."/>
            <person name="Ramon A."/>
            <person name="Rauscher S."/>
            <person name="Record E."/>
            <person name="Riano-Pachon D.M."/>
            <person name="Robert V."/>
            <person name="Roehrig J."/>
            <person name="Ruller R."/>
            <person name="Salamov A."/>
            <person name="Salih N.S."/>
            <person name="Samson R.A."/>
            <person name="Sandor E."/>
            <person name="Sanguinetti M."/>
            <person name="Schuetze T."/>
            <person name="Sepcic K."/>
            <person name="Shelest E."/>
            <person name="Sherlock G."/>
            <person name="Sophianopoulou V."/>
            <person name="Squina F.M."/>
            <person name="Sun H."/>
            <person name="Susca A."/>
            <person name="Todd R.B."/>
            <person name="Tsang A."/>
            <person name="Unkles S.E."/>
            <person name="van de Wiele N."/>
            <person name="van Rossen-Uffink D."/>
            <person name="Oliveira J.V."/>
            <person name="Vesth T.C."/>
            <person name="Visser J."/>
            <person name="Yu J.-H."/>
            <person name="Zhou M."/>
            <person name="Andersen M.R."/>
            <person name="Archer D.B."/>
            <person name="Baker S.E."/>
            <person name="Benoit I."/>
            <person name="Brakhage A.A."/>
            <person name="Braus G.H."/>
            <person name="Fischer R."/>
            <person name="Frisvad J.C."/>
            <person name="Goldman G.H."/>
            <person name="Houbraken J."/>
            <person name="Oakley B."/>
            <person name="Pocsi I."/>
            <person name="Scazzocchio C."/>
            <person name="Seiboth B."/>
            <person name="vanKuyk P.A."/>
            <person name="Wortman J."/>
            <person name="Dyer P.S."/>
            <person name="Grigoriev I.V."/>
        </authorList>
    </citation>
    <scope>NUCLEOTIDE SEQUENCE [LARGE SCALE GENOMIC DNA]</scope>
    <source>
        <strain evidence="2">CBS 506.65</strain>
    </source>
</reference>
<organism evidence="1 2">
    <name type="scientific">Penicilliopsis zonata CBS 506.65</name>
    <dbReference type="NCBI Taxonomy" id="1073090"/>
    <lineage>
        <taxon>Eukaryota</taxon>
        <taxon>Fungi</taxon>
        <taxon>Dikarya</taxon>
        <taxon>Ascomycota</taxon>
        <taxon>Pezizomycotina</taxon>
        <taxon>Eurotiomycetes</taxon>
        <taxon>Eurotiomycetidae</taxon>
        <taxon>Eurotiales</taxon>
        <taxon>Aspergillaceae</taxon>
        <taxon>Penicilliopsis</taxon>
    </lineage>
</organism>
<dbReference type="RefSeq" id="XP_022585191.1">
    <property type="nucleotide sequence ID" value="XM_022730272.1"/>
</dbReference>
<evidence type="ECO:0000313" key="1">
    <source>
        <dbReference type="EMBL" id="OJJ50681.1"/>
    </source>
</evidence>
<dbReference type="AlphaFoldDB" id="A0A1L9SU81"/>
<dbReference type="PANTHER" id="PTHR37490">
    <property type="entry name" value="EXPRESSED PROTEIN"/>
    <property type="match status" value="1"/>
</dbReference>
<sequence>MAKGMFSPRFRPLILTCATLAVIIFLTLSTYQGMPLEPVGTTDLKEADLKNERTIRALGEMAATQSTSIGLVMAKTRREDVTWVLEYCRKYNTTPFVYTTDTVPEPHLLLPLAQRGREVSAYLSYLVQFYDALPPYSIFVHANEKQWHNDLFGPKTSAAVRNLRLEAVDALGYVNLRCDHVPGCPTHVHPHDPSKVDIENKDIRAAFAGVYQHLFAVENLRDVPQHIGGVCCAQFAVSRARIRQRPRTDYERMLHWANSTDLTDSFGVGWVFETIWHVVFGMDDIYCPSYEQCRCDVYGWCGPLESGMTLSAVHK</sequence>